<name>A0ABS9NTW2_9RHOB</name>
<organism evidence="2 3">
    <name type="scientific">Ruegeria alba</name>
    <dbReference type="NCBI Taxonomy" id="2916756"/>
    <lineage>
        <taxon>Bacteria</taxon>
        <taxon>Pseudomonadati</taxon>
        <taxon>Pseudomonadota</taxon>
        <taxon>Alphaproteobacteria</taxon>
        <taxon>Rhodobacterales</taxon>
        <taxon>Roseobacteraceae</taxon>
        <taxon>Ruegeria</taxon>
    </lineage>
</organism>
<dbReference type="EMBL" id="JAKOEM010000002">
    <property type="protein sequence ID" value="MCG6557436.1"/>
    <property type="molecule type" value="Genomic_DNA"/>
</dbReference>
<evidence type="ECO:0000313" key="3">
    <source>
        <dbReference type="Proteomes" id="UP001165279"/>
    </source>
</evidence>
<dbReference type="Proteomes" id="UP001165279">
    <property type="component" value="Unassembled WGS sequence"/>
</dbReference>
<keyword evidence="1" id="KW-1133">Transmembrane helix</keyword>
<sequence length="197" mass="21959">MLNPLNAPPKGVKMLKSPPRELDEADIDRVVQEIIREEIAAPKLKPRKTLPELAPALPFEPESEEASLGKPRYQPKLRHSAAILALALMIGWPWLLPTFLGLAIILPVVACLVLGRKRIGKVVASGFSRFHQLSPAQAEALRGWAMRRVAGMERMLARLPNRWTAGLYLPDLGPTPESAEKMQQDPFDRLRLDQAEV</sequence>
<keyword evidence="1" id="KW-0472">Membrane</keyword>
<dbReference type="RefSeq" id="WP_234137320.1">
    <property type="nucleotide sequence ID" value="NZ_JAKOEM010000002.1"/>
</dbReference>
<keyword evidence="1" id="KW-0812">Transmembrane</keyword>
<reference evidence="2" key="1">
    <citation type="submission" date="2022-02" db="EMBL/GenBank/DDBJ databases">
        <title>The genome sequence of Ruegeria sp. 1NDH52C.</title>
        <authorList>
            <person name="Du J."/>
        </authorList>
    </citation>
    <scope>NUCLEOTIDE SEQUENCE</scope>
    <source>
        <strain evidence="2">1NDH52C</strain>
    </source>
</reference>
<evidence type="ECO:0000256" key="1">
    <source>
        <dbReference type="SAM" id="Phobius"/>
    </source>
</evidence>
<protein>
    <submittedName>
        <fullName evidence="2">Uncharacterized protein</fullName>
    </submittedName>
</protein>
<feature type="transmembrane region" description="Helical" evidence="1">
    <location>
        <begin position="94"/>
        <end position="115"/>
    </location>
</feature>
<evidence type="ECO:0000313" key="2">
    <source>
        <dbReference type="EMBL" id="MCG6557436.1"/>
    </source>
</evidence>
<proteinExistence type="predicted"/>
<gene>
    <name evidence="2" type="ORF">MB818_04460</name>
</gene>
<comment type="caution">
    <text evidence="2">The sequence shown here is derived from an EMBL/GenBank/DDBJ whole genome shotgun (WGS) entry which is preliminary data.</text>
</comment>
<keyword evidence="3" id="KW-1185">Reference proteome</keyword>
<accession>A0ABS9NTW2</accession>